<keyword evidence="3" id="KW-1185">Reference proteome</keyword>
<gene>
    <name evidence="2" type="ORF">E2C01_068724</name>
</gene>
<name>A0A5B7HYP0_PORTR</name>
<comment type="caution">
    <text evidence="2">The sequence shown here is derived from an EMBL/GenBank/DDBJ whole genome shotgun (WGS) entry which is preliminary data.</text>
</comment>
<feature type="compositionally biased region" description="Polar residues" evidence="1">
    <location>
        <begin position="71"/>
        <end position="97"/>
    </location>
</feature>
<evidence type="ECO:0000256" key="1">
    <source>
        <dbReference type="SAM" id="MobiDB-lite"/>
    </source>
</evidence>
<dbReference type="Proteomes" id="UP000324222">
    <property type="component" value="Unassembled WGS sequence"/>
</dbReference>
<accession>A0A5B7HYP0</accession>
<dbReference type="AlphaFoldDB" id="A0A5B7HYP0"/>
<dbReference type="EMBL" id="VSRR010038781">
    <property type="protein sequence ID" value="MPC74367.1"/>
    <property type="molecule type" value="Genomic_DNA"/>
</dbReference>
<feature type="region of interest" description="Disordered" evidence="1">
    <location>
        <begin position="57"/>
        <end position="105"/>
    </location>
</feature>
<sequence length="119" mass="13217">MCHNHKIQETAVSVKPKTGLEGNSAQLNANLAYLYQLGTLCVLTCPFEVNVNKQLPTKVSSSSDDAEAGSLASQRADQTSIPCSPVPTNNNIPSPTELQHRHHQSRQYQLRTSWMTLWR</sequence>
<evidence type="ECO:0000313" key="3">
    <source>
        <dbReference type="Proteomes" id="UP000324222"/>
    </source>
</evidence>
<protein>
    <submittedName>
        <fullName evidence="2">Uncharacterized protein</fullName>
    </submittedName>
</protein>
<reference evidence="2 3" key="1">
    <citation type="submission" date="2019-05" db="EMBL/GenBank/DDBJ databases">
        <title>Another draft genome of Portunus trituberculatus and its Hox gene families provides insights of decapod evolution.</title>
        <authorList>
            <person name="Jeong J.-H."/>
            <person name="Song I."/>
            <person name="Kim S."/>
            <person name="Choi T."/>
            <person name="Kim D."/>
            <person name="Ryu S."/>
            <person name="Kim W."/>
        </authorList>
    </citation>
    <scope>NUCLEOTIDE SEQUENCE [LARGE SCALE GENOMIC DNA]</scope>
    <source>
        <tissue evidence="2">Muscle</tissue>
    </source>
</reference>
<proteinExistence type="predicted"/>
<organism evidence="2 3">
    <name type="scientific">Portunus trituberculatus</name>
    <name type="common">Swimming crab</name>
    <name type="synonym">Neptunus trituberculatus</name>
    <dbReference type="NCBI Taxonomy" id="210409"/>
    <lineage>
        <taxon>Eukaryota</taxon>
        <taxon>Metazoa</taxon>
        <taxon>Ecdysozoa</taxon>
        <taxon>Arthropoda</taxon>
        <taxon>Crustacea</taxon>
        <taxon>Multicrustacea</taxon>
        <taxon>Malacostraca</taxon>
        <taxon>Eumalacostraca</taxon>
        <taxon>Eucarida</taxon>
        <taxon>Decapoda</taxon>
        <taxon>Pleocyemata</taxon>
        <taxon>Brachyura</taxon>
        <taxon>Eubrachyura</taxon>
        <taxon>Portunoidea</taxon>
        <taxon>Portunidae</taxon>
        <taxon>Portuninae</taxon>
        <taxon>Portunus</taxon>
    </lineage>
</organism>
<evidence type="ECO:0000313" key="2">
    <source>
        <dbReference type="EMBL" id="MPC74367.1"/>
    </source>
</evidence>